<dbReference type="eggNOG" id="KOG0619">
    <property type="taxonomic scope" value="Eukaryota"/>
</dbReference>
<keyword evidence="1" id="KW-0433">Leucine-rich repeat</keyword>
<dbReference type="EMBL" id="JH993259">
    <property type="protein sequence ID" value="EKX31583.1"/>
    <property type="molecule type" value="Genomic_DNA"/>
</dbReference>
<feature type="compositionally biased region" description="Acidic residues" evidence="3">
    <location>
        <begin position="236"/>
        <end position="254"/>
    </location>
</feature>
<evidence type="ECO:0000313" key="4">
    <source>
        <dbReference type="EMBL" id="EKX31583.1"/>
    </source>
</evidence>
<dbReference type="InterPro" id="IPR050216">
    <property type="entry name" value="LRR_domain-containing"/>
</dbReference>
<dbReference type="Gene3D" id="3.80.10.10">
    <property type="entry name" value="Ribonuclease Inhibitor"/>
    <property type="match status" value="1"/>
</dbReference>
<reference evidence="4 6" key="1">
    <citation type="journal article" date="2012" name="Nature">
        <title>Algal genomes reveal evolutionary mosaicism and the fate of nucleomorphs.</title>
        <authorList>
            <consortium name="DOE Joint Genome Institute"/>
            <person name="Curtis B.A."/>
            <person name="Tanifuji G."/>
            <person name="Burki F."/>
            <person name="Gruber A."/>
            <person name="Irimia M."/>
            <person name="Maruyama S."/>
            <person name="Arias M.C."/>
            <person name="Ball S.G."/>
            <person name="Gile G.H."/>
            <person name="Hirakawa Y."/>
            <person name="Hopkins J.F."/>
            <person name="Kuo A."/>
            <person name="Rensing S.A."/>
            <person name="Schmutz J."/>
            <person name="Symeonidi A."/>
            <person name="Elias M."/>
            <person name="Eveleigh R.J."/>
            <person name="Herman E.K."/>
            <person name="Klute M.J."/>
            <person name="Nakayama T."/>
            <person name="Obornik M."/>
            <person name="Reyes-Prieto A."/>
            <person name="Armbrust E.V."/>
            <person name="Aves S.J."/>
            <person name="Beiko R.G."/>
            <person name="Coutinho P."/>
            <person name="Dacks J.B."/>
            <person name="Durnford D.G."/>
            <person name="Fast N.M."/>
            <person name="Green B.R."/>
            <person name="Grisdale C.J."/>
            <person name="Hempel F."/>
            <person name="Henrissat B."/>
            <person name="Hoppner M.P."/>
            <person name="Ishida K."/>
            <person name="Kim E."/>
            <person name="Koreny L."/>
            <person name="Kroth P.G."/>
            <person name="Liu Y."/>
            <person name="Malik S.B."/>
            <person name="Maier U.G."/>
            <person name="McRose D."/>
            <person name="Mock T."/>
            <person name="Neilson J.A."/>
            <person name="Onodera N.T."/>
            <person name="Poole A.M."/>
            <person name="Pritham E.J."/>
            <person name="Richards T.A."/>
            <person name="Rocap G."/>
            <person name="Roy S.W."/>
            <person name="Sarai C."/>
            <person name="Schaack S."/>
            <person name="Shirato S."/>
            <person name="Slamovits C.H."/>
            <person name="Spencer D.F."/>
            <person name="Suzuki S."/>
            <person name="Worden A.Z."/>
            <person name="Zauner S."/>
            <person name="Barry K."/>
            <person name="Bell C."/>
            <person name="Bharti A.K."/>
            <person name="Crow J.A."/>
            <person name="Grimwood J."/>
            <person name="Kramer R."/>
            <person name="Lindquist E."/>
            <person name="Lucas S."/>
            <person name="Salamov A."/>
            <person name="McFadden G.I."/>
            <person name="Lane C.E."/>
            <person name="Keeling P.J."/>
            <person name="Gray M.W."/>
            <person name="Grigoriev I.V."/>
            <person name="Archibald J.M."/>
        </authorList>
    </citation>
    <scope>NUCLEOTIDE SEQUENCE</scope>
    <source>
        <strain evidence="4 6">CCMP2712</strain>
    </source>
</reference>
<dbReference type="PANTHER" id="PTHR48051:SF1">
    <property type="entry name" value="RAS SUPPRESSOR PROTEIN 1"/>
    <property type="match status" value="1"/>
</dbReference>
<dbReference type="STRING" id="905079.L1I5P4"/>
<dbReference type="InterPro" id="IPR003591">
    <property type="entry name" value="Leu-rich_rpt_typical-subtyp"/>
</dbReference>
<dbReference type="PROSITE" id="PS51450">
    <property type="entry name" value="LRR"/>
    <property type="match status" value="1"/>
</dbReference>
<gene>
    <name evidence="4" type="ORF">GUITHDRAFT_149205</name>
</gene>
<feature type="compositionally biased region" description="Basic and acidic residues" evidence="3">
    <location>
        <begin position="277"/>
        <end position="298"/>
    </location>
</feature>
<evidence type="ECO:0000256" key="1">
    <source>
        <dbReference type="ARBA" id="ARBA00022614"/>
    </source>
</evidence>
<dbReference type="RefSeq" id="XP_005818563.1">
    <property type="nucleotide sequence ID" value="XM_005818506.1"/>
</dbReference>
<accession>L1I5P4</accession>
<proteinExistence type="predicted"/>
<keyword evidence="2" id="KW-0677">Repeat</keyword>
<keyword evidence="6" id="KW-1185">Reference proteome</keyword>
<dbReference type="OMA" id="LIMRWSD"/>
<dbReference type="SUPFAM" id="SSF52058">
    <property type="entry name" value="L domain-like"/>
    <property type="match status" value="1"/>
</dbReference>
<dbReference type="Proteomes" id="UP000011087">
    <property type="component" value="Unassembled WGS sequence"/>
</dbReference>
<dbReference type="HOGENOM" id="CLU_704847_0_0_1"/>
<dbReference type="Pfam" id="PF12799">
    <property type="entry name" value="LRR_4"/>
    <property type="match status" value="1"/>
</dbReference>
<evidence type="ECO:0000313" key="6">
    <source>
        <dbReference type="Proteomes" id="UP000011087"/>
    </source>
</evidence>
<dbReference type="InterPro" id="IPR025875">
    <property type="entry name" value="Leu-rich_rpt_4"/>
</dbReference>
<feature type="compositionally biased region" description="Low complexity" evidence="3">
    <location>
        <begin position="208"/>
        <end position="224"/>
    </location>
</feature>
<evidence type="ECO:0000313" key="5">
    <source>
        <dbReference type="EnsemblProtists" id="EKX31583"/>
    </source>
</evidence>
<name>L1I5P4_GUITC</name>
<dbReference type="SMART" id="SM00369">
    <property type="entry name" value="LRR_TYP"/>
    <property type="match status" value="4"/>
</dbReference>
<dbReference type="InterPro" id="IPR032675">
    <property type="entry name" value="LRR_dom_sf"/>
</dbReference>
<dbReference type="AlphaFoldDB" id="L1I5P4"/>
<evidence type="ECO:0000256" key="2">
    <source>
        <dbReference type="ARBA" id="ARBA00022737"/>
    </source>
</evidence>
<dbReference type="GO" id="GO:0005737">
    <property type="term" value="C:cytoplasm"/>
    <property type="evidence" value="ECO:0007669"/>
    <property type="project" value="TreeGrafter"/>
</dbReference>
<feature type="region of interest" description="Disordered" evidence="3">
    <location>
        <begin position="347"/>
        <end position="392"/>
    </location>
</feature>
<dbReference type="InterPro" id="IPR001611">
    <property type="entry name" value="Leu-rich_rpt"/>
</dbReference>
<sequence>MHLLQRLSSQEETQADPDDIGNLEELETLIISDNKIASLPPALAALPNLRVLEAERNELEELPRSDGGEGEGEGWAALEVINVANNRIADLSSLSGASKLNTLNADNNKLTEHERIPVTSWSRLKSLSLSGNELEQFPLGVGNLQLLEVIDLQRNRIKSLPAELGDLKDKTLRRLAIEDNPLEDKNRILKILNKGKRPIKEILEYVRKQSAATPSTASSSSSSKKAGKGQEVKEREDEEKEEEGKEEDEEEGKEEEGKVKEKPSKKQEVKKPKKMSRRQEAIWRKMQQEMNEKDKPATEQEEDPEASSSSSSSSAQEVDPAVLLGPSVKYKSEAELMVERGEARDVNHARRMIRDRLGMKNDPDTKHLDRTPASSLPAESKRSLRVKSSSVG</sequence>
<reference evidence="6" key="2">
    <citation type="submission" date="2012-11" db="EMBL/GenBank/DDBJ databases">
        <authorList>
            <person name="Kuo A."/>
            <person name="Curtis B.A."/>
            <person name="Tanifuji G."/>
            <person name="Burki F."/>
            <person name="Gruber A."/>
            <person name="Irimia M."/>
            <person name="Maruyama S."/>
            <person name="Arias M.C."/>
            <person name="Ball S.G."/>
            <person name="Gile G.H."/>
            <person name="Hirakawa Y."/>
            <person name="Hopkins J.F."/>
            <person name="Rensing S.A."/>
            <person name="Schmutz J."/>
            <person name="Symeonidi A."/>
            <person name="Elias M."/>
            <person name="Eveleigh R.J."/>
            <person name="Herman E.K."/>
            <person name="Klute M.J."/>
            <person name="Nakayama T."/>
            <person name="Obornik M."/>
            <person name="Reyes-Prieto A."/>
            <person name="Armbrust E.V."/>
            <person name="Aves S.J."/>
            <person name="Beiko R.G."/>
            <person name="Coutinho P."/>
            <person name="Dacks J.B."/>
            <person name="Durnford D.G."/>
            <person name="Fast N.M."/>
            <person name="Green B.R."/>
            <person name="Grisdale C."/>
            <person name="Hempe F."/>
            <person name="Henrissat B."/>
            <person name="Hoppner M.P."/>
            <person name="Ishida K.-I."/>
            <person name="Kim E."/>
            <person name="Koreny L."/>
            <person name="Kroth P.G."/>
            <person name="Liu Y."/>
            <person name="Malik S.-B."/>
            <person name="Maier U.G."/>
            <person name="McRose D."/>
            <person name="Mock T."/>
            <person name="Neilson J.A."/>
            <person name="Onodera N.T."/>
            <person name="Poole A.M."/>
            <person name="Pritham E.J."/>
            <person name="Richards T.A."/>
            <person name="Rocap G."/>
            <person name="Roy S.W."/>
            <person name="Sarai C."/>
            <person name="Schaack S."/>
            <person name="Shirato S."/>
            <person name="Slamovits C.H."/>
            <person name="Spencer D.F."/>
            <person name="Suzuki S."/>
            <person name="Worden A.Z."/>
            <person name="Zauner S."/>
            <person name="Barry K."/>
            <person name="Bell C."/>
            <person name="Bharti A.K."/>
            <person name="Crow J.A."/>
            <person name="Grimwood J."/>
            <person name="Kramer R."/>
            <person name="Lindquist E."/>
            <person name="Lucas S."/>
            <person name="Salamov A."/>
            <person name="McFadden G.I."/>
            <person name="Lane C.E."/>
            <person name="Keeling P.J."/>
            <person name="Gray M.W."/>
            <person name="Grigoriev I.V."/>
            <person name="Archibald J.M."/>
        </authorList>
    </citation>
    <scope>NUCLEOTIDE SEQUENCE</scope>
    <source>
        <strain evidence="6">CCMP2712</strain>
    </source>
</reference>
<evidence type="ECO:0000256" key="3">
    <source>
        <dbReference type="SAM" id="MobiDB-lite"/>
    </source>
</evidence>
<dbReference type="PaxDb" id="55529-EKX31583"/>
<dbReference type="GeneID" id="17288309"/>
<reference evidence="5" key="3">
    <citation type="submission" date="2016-03" db="UniProtKB">
        <authorList>
            <consortium name="EnsemblProtists"/>
        </authorList>
    </citation>
    <scope>IDENTIFICATION</scope>
</reference>
<dbReference type="OrthoDB" id="566279at2759"/>
<dbReference type="EnsemblProtists" id="EKX31583">
    <property type="protein sequence ID" value="EKX31583"/>
    <property type="gene ID" value="GUITHDRAFT_149205"/>
</dbReference>
<dbReference type="PANTHER" id="PTHR48051">
    <property type="match status" value="1"/>
</dbReference>
<feature type="compositionally biased region" description="Basic and acidic residues" evidence="3">
    <location>
        <begin position="347"/>
        <end position="370"/>
    </location>
</feature>
<dbReference type="Pfam" id="PF00560">
    <property type="entry name" value="LRR_1"/>
    <property type="match status" value="1"/>
</dbReference>
<protein>
    <submittedName>
        <fullName evidence="4 5">Uncharacterized protein</fullName>
    </submittedName>
</protein>
<dbReference type="SMART" id="SM00364">
    <property type="entry name" value="LRR_BAC"/>
    <property type="match status" value="5"/>
</dbReference>
<organism evidence="4">
    <name type="scientific">Guillardia theta (strain CCMP2712)</name>
    <name type="common">Cryptophyte</name>
    <dbReference type="NCBI Taxonomy" id="905079"/>
    <lineage>
        <taxon>Eukaryota</taxon>
        <taxon>Cryptophyceae</taxon>
        <taxon>Pyrenomonadales</taxon>
        <taxon>Geminigeraceae</taxon>
        <taxon>Guillardia</taxon>
    </lineage>
</organism>
<dbReference type="KEGG" id="gtt:GUITHDRAFT_149205"/>
<feature type="compositionally biased region" description="Basic and acidic residues" evidence="3">
    <location>
        <begin position="255"/>
        <end position="270"/>
    </location>
</feature>
<feature type="region of interest" description="Disordered" evidence="3">
    <location>
        <begin position="208"/>
        <end position="324"/>
    </location>
</feature>